<dbReference type="GeneID" id="108670677"/>
<dbReference type="InterPro" id="IPR009030">
    <property type="entry name" value="Growth_fac_rcpt_cys_sf"/>
</dbReference>
<dbReference type="InterPro" id="IPR001881">
    <property type="entry name" value="EGF-like_Ca-bd_dom"/>
</dbReference>
<comment type="similarity">
    <text evidence="1">Belongs to the canopy family.</text>
</comment>
<dbReference type="Pfam" id="PF11938">
    <property type="entry name" value="DUF3456"/>
    <property type="match status" value="1"/>
</dbReference>
<evidence type="ECO:0000313" key="7">
    <source>
        <dbReference type="Proteomes" id="UP000694843"/>
    </source>
</evidence>
<keyword evidence="3" id="KW-0106">Calcium</keyword>
<evidence type="ECO:0000256" key="4">
    <source>
        <dbReference type="ARBA" id="ARBA00023157"/>
    </source>
</evidence>
<dbReference type="OrthoDB" id="19903at2759"/>
<protein>
    <submittedName>
        <fullName evidence="8">Cysteine-rich with EGF-like domain protein 2 isoform X1</fullName>
    </submittedName>
</protein>
<evidence type="ECO:0000256" key="3">
    <source>
        <dbReference type="ARBA" id="ARBA00022837"/>
    </source>
</evidence>
<evidence type="ECO:0000256" key="1">
    <source>
        <dbReference type="ARBA" id="ARBA00007285"/>
    </source>
</evidence>
<dbReference type="InterPro" id="IPR006212">
    <property type="entry name" value="Furin_repeat"/>
</dbReference>
<dbReference type="InterPro" id="IPR018097">
    <property type="entry name" value="EGF_Ca-bd_CS"/>
</dbReference>
<dbReference type="SUPFAM" id="SSF57184">
    <property type="entry name" value="Growth factor receptor domain"/>
    <property type="match status" value="1"/>
</dbReference>
<dbReference type="SMART" id="SM00261">
    <property type="entry name" value="FU"/>
    <property type="match status" value="2"/>
</dbReference>
<dbReference type="PANTHER" id="PTHR15382">
    <property type="entry name" value="CTG4A-RELATED"/>
    <property type="match status" value="1"/>
</dbReference>
<organism evidence="7 8">
    <name type="scientific">Hyalella azteca</name>
    <name type="common">Amphipod</name>
    <dbReference type="NCBI Taxonomy" id="294128"/>
    <lineage>
        <taxon>Eukaryota</taxon>
        <taxon>Metazoa</taxon>
        <taxon>Ecdysozoa</taxon>
        <taxon>Arthropoda</taxon>
        <taxon>Crustacea</taxon>
        <taxon>Multicrustacea</taxon>
        <taxon>Malacostraca</taxon>
        <taxon>Eumalacostraca</taxon>
        <taxon>Peracarida</taxon>
        <taxon>Amphipoda</taxon>
        <taxon>Senticaudata</taxon>
        <taxon>Talitrida</taxon>
        <taxon>Talitroidea</taxon>
        <taxon>Hyalellidae</taxon>
        <taxon>Hyalella</taxon>
    </lineage>
</organism>
<dbReference type="CTD" id="33166"/>
<proteinExistence type="inferred from homology"/>
<dbReference type="GO" id="GO:0005509">
    <property type="term" value="F:calcium ion binding"/>
    <property type="evidence" value="ECO:0007669"/>
    <property type="project" value="InterPro"/>
</dbReference>
<evidence type="ECO:0000259" key="6">
    <source>
        <dbReference type="SMART" id="SM00179"/>
    </source>
</evidence>
<dbReference type="SMART" id="SM00179">
    <property type="entry name" value="EGF_CA"/>
    <property type="match status" value="1"/>
</dbReference>
<evidence type="ECO:0000256" key="2">
    <source>
        <dbReference type="ARBA" id="ARBA00022729"/>
    </source>
</evidence>
<reference evidence="8" key="1">
    <citation type="submission" date="2025-08" db="UniProtKB">
        <authorList>
            <consortium name="RefSeq"/>
        </authorList>
    </citation>
    <scope>IDENTIFICATION</scope>
    <source>
        <tissue evidence="8">Whole organism</tissue>
    </source>
</reference>
<name>A0A8B7NJ25_HYAAZ</name>
<gene>
    <name evidence="8" type="primary">LOC108670677</name>
</gene>
<dbReference type="KEGG" id="hazt:108670677"/>
<keyword evidence="2 5" id="KW-0732">Signal</keyword>
<evidence type="ECO:0000313" key="8">
    <source>
        <dbReference type="RefSeq" id="XP_018013648.1"/>
    </source>
</evidence>
<dbReference type="RefSeq" id="XP_018013648.1">
    <property type="nucleotide sequence ID" value="XM_018158159.2"/>
</dbReference>
<dbReference type="AlphaFoldDB" id="A0A8B7NJ25"/>
<dbReference type="PROSITE" id="PS01187">
    <property type="entry name" value="EGF_CA"/>
    <property type="match status" value="1"/>
</dbReference>
<feature type="signal peptide" evidence="5">
    <location>
        <begin position="1"/>
        <end position="20"/>
    </location>
</feature>
<keyword evidence="4" id="KW-1015">Disulfide bond</keyword>
<dbReference type="InterPro" id="IPR021852">
    <property type="entry name" value="DUF3456"/>
</dbReference>
<dbReference type="Gene3D" id="2.10.25.10">
    <property type="entry name" value="Laminin"/>
    <property type="match status" value="1"/>
</dbReference>
<dbReference type="Proteomes" id="UP000694843">
    <property type="component" value="Unplaced"/>
</dbReference>
<feature type="domain" description="EGF-like calcium-binding" evidence="6">
    <location>
        <begin position="250"/>
        <end position="295"/>
    </location>
</feature>
<feature type="chain" id="PRO_5034622174" evidence="5">
    <location>
        <begin position="21"/>
        <end position="391"/>
    </location>
</feature>
<keyword evidence="7" id="KW-1185">Reference proteome</keyword>
<evidence type="ECO:0000256" key="5">
    <source>
        <dbReference type="SAM" id="SignalP"/>
    </source>
</evidence>
<dbReference type="PANTHER" id="PTHR15382:SF8">
    <property type="entry name" value="CANOPY B"/>
    <property type="match status" value="1"/>
</dbReference>
<accession>A0A8B7NJ25</accession>
<sequence>MVLKFILVIMSLSVYGGALAGTASSTITPKGLKASEKESLRSVKLPPCAACRMLTDSFKKGLERTSRSKFEGGDAAWEEEKMGSYKTSEVRLVEIQEHLCSEVDRAQKQCEGLAEDHERLLEEWWFEGQAESLHDWLCIGKLAVCCPIHHFGPNCLPCTGGVEKPCSGHGKCKGDGTRKGNGECLCNDGYNSTLCDACASGFYESFRDEKNVLCSACHKACNGPCTAAGPKSCVACKEGWRMETERGCIDVDECLVKPSPCAGNTFCVNNEGSFSCLACDKACQGCDGDGPDMCDKCAEGYTLDEERAMCVDNSNAARERNLQMARYITYAGLTVATCIILQRHTILAAIVGLSVAVYITGSEYYLSYIHQPDDPAVQMPVTMSSNYAVDD</sequence>